<comment type="subcellular location">
    <subcellularLocation>
        <location evidence="1">Nucleus</location>
    </subcellularLocation>
</comment>
<accession>A0A5K1TW12</accession>
<evidence type="ECO:0000256" key="1">
    <source>
        <dbReference type="ARBA" id="ARBA00004123"/>
    </source>
</evidence>
<comment type="caution">
    <text evidence="7">The sequence shown here is derived from an EMBL/GenBank/DDBJ whole genome shotgun (WGS) entry which is preliminary data.</text>
</comment>
<dbReference type="GO" id="GO:0030896">
    <property type="term" value="C:checkpoint clamp complex"/>
    <property type="evidence" value="ECO:0007669"/>
    <property type="project" value="TreeGrafter"/>
</dbReference>
<dbReference type="GO" id="GO:0006281">
    <property type="term" value="P:DNA repair"/>
    <property type="evidence" value="ECO:0007669"/>
    <property type="project" value="UniProtKB-KW"/>
</dbReference>
<dbReference type="PANTHER" id="PTHR10870">
    <property type="entry name" value="CELL CYCLE CHECKPOINT PROTEIN RAD1"/>
    <property type="match status" value="1"/>
</dbReference>
<organism evidence="7 8">
    <name type="scientific">Entamoeba histolytica</name>
    <dbReference type="NCBI Taxonomy" id="5759"/>
    <lineage>
        <taxon>Eukaryota</taxon>
        <taxon>Amoebozoa</taxon>
        <taxon>Evosea</taxon>
        <taxon>Archamoebae</taxon>
        <taxon>Mastigamoebida</taxon>
        <taxon>Entamoebidae</taxon>
        <taxon>Entamoeba</taxon>
    </lineage>
</organism>
<dbReference type="FunFam" id="3.70.10.10:FF:000031">
    <property type="entry name" value="Uncharacterized protein"/>
    <property type="match status" value="1"/>
</dbReference>
<keyword evidence="3" id="KW-0227">DNA damage</keyword>
<evidence type="ECO:0000256" key="6">
    <source>
        <dbReference type="SAM" id="MobiDB-lite"/>
    </source>
</evidence>
<name>A0A5K1TW12_ENTHI</name>
<gene>
    <name evidence="7" type="ORF">CL6EHI_193500</name>
</gene>
<keyword evidence="4" id="KW-0234">DNA repair</keyword>
<dbReference type="PANTHER" id="PTHR10870:SF0">
    <property type="entry name" value="CELL CYCLE CHECKPOINT PROTEIN RAD1"/>
    <property type="match status" value="1"/>
</dbReference>
<dbReference type="VEuPathDB" id="AmoebaDB:KM1_265820"/>
<dbReference type="GO" id="GO:0000077">
    <property type="term" value="P:DNA damage checkpoint signaling"/>
    <property type="evidence" value="ECO:0007669"/>
    <property type="project" value="InterPro"/>
</dbReference>
<sequence>MSQLNESYISEDLLERDVTSLSTTNGPTNGSSMRQTEQMNQSQFQFTSRYVKTLSSTLQLLYNKESKTPVINLWIDSNGIKLFIEEKGVFQCIVFWQRDLFEIYGFEEKDQEINLRLPLKDLLVFFESALIQTESRVDIYILETSSVLLQLRTRITTVRMKISTFSQDSYNNRVFEFSTYKGILHISATSISLMPSFRSLEWNHMYITFETDIHGKLMISSQSPSDSITTTYSSQTFVHFECLANVTARYHLNYFRAIKKALDQSKKVIILMNSNKMLYIECTYESDDKEVSAEIAFYVCAQVSDDTIHEEEPQQQPDLDQHIEEEHDHPLILKNEDDLNEEQPTIIESNELYDE</sequence>
<keyword evidence="5" id="KW-0539">Nucleus</keyword>
<comment type="similarity">
    <text evidence="2">Belongs to the rad1 family.</text>
</comment>
<dbReference type="VEuPathDB" id="AmoebaDB:EHI_193500"/>
<evidence type="ECO:0000256" key="5">
    <source>
        <dbReference type="ARBA" id="ARBA00023242"/>
    </source>
</evidence>
<dbReference type="EMBL" id="BDEQ01000001">
    <property type="protein sequence ID" value="GAT96411.1"/>
    <property type="molecule type" value="Genomic_DNA"/>
</dbReference>
<evidence type="ECO:0000256" key="3">
    <source>
        <dbReference type="ARBA" id="ARBA00022763"/>
    </source>
</evidence>
<dbReference type="InterPro" id="IPR003021">
    <property type="entry name" value="Rad1_Rec1_Rad17"/>
</dbReference>
<feature type="region of interest" description="Disordered" evidence="6">
    <location>
        <begin position="308"/>
        <end position="355"/>
    </location>
</feature>
<dbReference type="Gene3D" id="3.70.10.10">
    <property type="match status" value="1"/>
</dbReference>
<reference evidence="7 8" key="1">
    <citation type="submission" date="2016-05" db="EMBL/GenBank/DDBJ databases">
        <title>First whole genome sequencing of Entamoeba histolytica HM1:IMSS-clone-6.</title>
        <authorList>
            <person name="Mukherjee Avik.K."/>
            <person name="Izumyama S."/>
            <person name="Nakada-Tsukui K."/>
            <person name="Nozaki T."/>
        </authorList>
    </citation>
    <scope>NUCLEOTIDE SEQUENCE [LARGE SCALE GENOMIC DNA]</scope>
    <source>
        <strain evidence="7 8">HM1:IMSS clone 6</strain>
    </source>
</reference>
<dbReference type="AlphaFoldDB" id="A0A5K1TW12"/>
<dbReference type="InterPro" id="IPR046938">
    <property type="entry name" value="DNA_clamp_sf"/>
</dbReference>
<evidence type="ECO:0000256" key="2">
    <source>
        <dbReference type="ARBA" id="ARBA00010991"/>
    </source>
</evidence>
<dbReference type="Pfam" id="PF02144">
    <property type="entry name" value="Rad1"/>
    <property type="match status" value="1"/>
</dbReference>
<evidence type="ECO:0000313" key="8">
    <source>
        <dbReference type="Proteomes" id="UP000078387"/>
    </source>
</evidence>
<evidence type="ECO:0000313" key="7">
    <source>
        <dbReference type="EMBL" id="GAT96411.1"/>
    </source>
</evidence>
<proteinExistence type="inferred from homology"/>
<dbReference type="VEuPathDB" id="AmoebaDB:EHI8A_193090"/>
<dbReference type="VEuPathDB" id="AmoebaDB:EHI5A_197050"/>
<dbReference type="VEuPathDB" id="AmoebaDB:EHI7A_164660"/>
<evidence type="ECO:0000256" key="4">
    <source>
        <dbReference type="ARBA" id="ARBA00023204"/>
    </source>
</evidence>
<dbReference type="Proteomes" id="UP000078387">
    <property type="component" value="Unassembled WGS sequence"/>
</dbReference>
<feature type="compositionally biased region" description="Basic and acidic residues" evidence="6">
    <location>
        <begin position="319"/>
        <end position="337"/>
    </location>
</feature>
<dbReference type="OMA" id="NGNSMRQ"/>
<protein>
    <submittedName>
        <fullName evidence="7">Uncharacterized protein</fullName>
    </submittedName>
</protein>
<dbReference type="SUPFAM" id="SSF55979">
    <property type="entry name" value="DNA clamp"/>
    <property type="match status" value="1"/>
</dbReference>